<accession>A0A271IYV0</accession>
<comment type="caution">
    <text evidence="2">The sequence shown here is derived from an EMBL/GenBank/DDBJ whole genome shotgun (WGS) entry which is preliminary data.</text>
</comment>
<dbReference type="OrthoDB" id="336094at2"/>
<evidence type="ECO:0000313" key="3">
    <source>
        <dbReference type="Proteomes" id="UP000216339"/>
    </source>
</evidence>
<dbReference type="SUPFAM" id="SSF54427">
    <property type="entry name" value="NTF2-like"/>
    <property type="match status" value="1"/>
</dbReference>
<proteinExistence type="predicted"/>
<organism evidence="2 3">
    <name type="scientific">Rubrivirga marina</name>
    <dbReference type="NCBI Taxonomy" id="1196024"/>
    <lineage>
        <taxon>Bacteria</taxon>
        <taxon>Pseudomonadati</taxon>
        <taxon>Rhodothermota</taxon>
        <taxon>Rhodothermia</taxon>
        <taxon>Rhodothermales</taxon>
        <taxon>Rubricoccaceae</taxon>
        <taxon>Rubrivirga</taxon>
    </lineage>
</organism>
<dbReference type="Proteomes" id="UP000216339">
    <property type="component" value="Unassembled WGS sequence"/>
</dbReference>
<dbReference type="EMBL" id="MQWD01000001">
    <property type="protein sequence ID" value="PAP76257.1"/>
    <property type="molecule type" value="Genomic_DNA"/>
</dbReference>
<evidence type="ECO:0000259" key="1">
    <source>
        <dbReference type="Pfam" id="PF12680"/>
    </source>
</evidence>
<protein>
    <recommendedName>
        <fullName evidence="1">SnoaL-like domain-containing protein</fullName>
    </recommendedName>
</protein>
<dbReference type="AlphaFoldDB" id="A0A271IYV0"/>
<reference evidence="2 3" key="1">
    <citation type="submission" date="2016-11" db="EMBL/GenBank/DDBJ databases">
        <title>Study of marine rhodopsin-containing bacteria.</title>
        <authorList>
            <person name="Yoshizawa S."/>
            <person name="Kumagai Y."/>
            <person name="Kogure K."/>
        </authorList>
    </citation>
    <scope>NUCLEOTIDE SEQUENCE [LARGE SCALE GENOMIC DNA]</scope>
    <source>
        <strain evidence="2 3">SAORIC-28</strain>
    </source>
</reference>
<dbReference type="InterPro" id="IPR032710">
    <property type="entry name" value="NTF2-like_dom_sf"/>
</dbReference>
<dbReference type="PANTHER" id="PTHR34003:SF2">
    <property type="entry name" value="SNOAL-LIKE DOMAIN-CONTAINING PROTEIN"/>
    <property type="match status" value="1"/>
</dbReference>
<evidence type="ECO:0000313" key="2">
    <source>
        <dbReference type="EMBL" id="PAP76257.1"/>
    </source>
</evidence>
<sequence length="120" mass="13681">MATLRDKVDDLNNRILQGDILGAFEDYYHDDVVMTDAGQEPRVGKDVNRTYEEAFVNGLTEFRGAEVKGVGVDEEAGKALVEWHFDFTHADYGDQKYDQVAVQTWEDGQVVDEKFYKLIV</sequence>
<keyword evidence="3" id="KW-1185">Reference proteome</keyword>
<dbReference type="RefSeq" id="WP_095509905.1">
    <property type="nucleotide sequence ID" value="NZ_MQWD01000001.1"/>
</dbReference>
<name>A0A271IYV0_9BACT</name>
<dbReference type="InterPro" id="IPR037401">
    <property type="entry name" value="SnoaL-like"/>
</dbReference>
<gene>
    <name evidence="2" type="ORF">BSZ37_07265</name>
</gene>
<dbReference type="PANTHER" id="PTHR34003">
    <property type="entry name" value="BLL2395 PROTEIN"/>
    <property type="match status" value="1"/>
</dbReference>
<dbReference type="Pfam" id="PF12680">
    <property type="entry name" value="SnoaL_2"/>
    <property type="match status" value="1"/>
</dbReference>
<dbReference type="Gene3D" id="3.10.450.50">
    <property type="match status" value="1"/>
</dbReference>
<feature type="domain" description="SnoaL-like" evidence="1">
    <location>
        <begin position="18"/>
        <end position="112"/>
    </location>
</feature>